<gene>
    <name evidence="4" type="ORF">RHGRI_031408</name>
</gene>
<organism evidence="4 5">
    <name type="scientific">Rhododendron griersonianum</name>
    <dbReference type="NCBI Taxonomy" id="479676"/>
    <lineage>
        <taxon>Eukaryota</taxon>
        <taxon>Viridiplantae</taxon>
        <taxon>Streptophyta</taxon>
        <taxon>Embryophyta</taxon>
        <taxon>Tracheophyta</taxon>
        <taxon>Spermatophyta</taxon>
        <taxon>Magnoliopsida</taxon>
        <taxon>eudicotyledons</taxon>
        <taxon>Gunneridae</taxon>
        <taxon>Pentapetalae</taxon>
        <taxon>asterids</taxon>
        <taxon>Ericales</taxon>
        <taxon>Ericaceae</taxon>
        <taxon>Ericoideae</taxon>
        <taxon>Rhodoreae</taxon>
        <taxon>Rhododendron</taxon>
    </lineage>
</organism>
<keyword evidence="1" id="KW-0479">Metal-binding</keyword>
<evidence type="ECO:0000256" key="1">
    <source>
        <dbReference type="ARBA" id="ARBA00022723"/>
    </source>
</evidence>
<dbReference type="EMBL" id="JACTNZ010000011">
    <property type="protein sequence ID" value="KAG5524722.1"/>
    <property type="molecule type" value="Genomic_DNA"/>
</dbReference>
<keyword evidence="2" id="KW-0863">Zinc-finger</keyword>
<reference evidence="4" key="1">
    <citation type="submission" date="2020-08" db="EMBL/GenBank/DDBJ databases">
        <title>Plant Genome Project.</title>
        <authorList>
            <person name="Zhang R.-G."/>
        </authorList>
    </citation>
    <scope>NUCLEOTIDE SEQUENCE</scope>
    <source>
        <strain evidence="4">WSP0</strain>
        <tissue evidence="4">Leaf</tissue>
    </source>
</reference>
<proteinExistence type="predicted"/>
<dbReference type="PANTHER" id="PTHR13093">
    <property type="entry name" value="ZINC FINGER HIT DOMAIN CONTAINING PROTEIN 1"/>
    <property type="match status" value="1"/>
</dbReference>
<dbReference type="EMBL" id="JACTNZ010000011">
    <property type="protein sequence ID" value="KAG5524720.1"/>
    <property type="molecule type" value="Genomic_DNA"/>
</dbReference>
<evidence type="ECO:0000256" key="2">
    <source>
        <dbReference type="ARBA" id="ARBA00022771"/>
    </source>
</evidence>
<dbReference type="EMBL" id="JACTNZ010000011">
    <property type="protein sequence ID" value="KAG5524721.1"/>
    <property type="molecule type" value="Genomic_DNA"/>
</dbReference>
<dbReference type="Proteomes" id="UP000823749">
    <property type="component" value="Chromosome 11"/>
</dbReference>
<dbReference type="GO" id="GO:0006338">
    <property type="term" value="P:chromatin remodeling"/>
    <property type="evidence" value="ECO:0007669"/>
    <property type="project" value="InterPro"/>
</dbReference>
<evidence type="ECO:0000313" key="4">
    <source>
        <dbReference type="EMBL" id="KAG5524720.1"/>
    </source>
</evidence>
<protein>
    <submittedName>
        <fullName evidence="4">Uncharacterized protein</fullName>
    </submittedName>
</protein>
<dbReference type="InterPro" id="IPR039723">
    <property type="entry name" value="Vps71/ZNHIT1"/>
</dbReference>
<keyword evidence="3" id="KW-0862">Zinc</keyword>
<sequence length="92" mass="10317">MDEDSITSNMVRRCLPKKTMVHRLSSRTRKVATQMVAALASSDNRTQGALARLEALENDYPGAEMIEIYSDDDASLDGEDQGLFQIVFFPLY</sequence>
<comment type="caution">
    <text evidence="4">The sequence shown here is derived from an EMBL/GenBank/DDBJ whole genome shotgun (WGS) entry which is preliminary data.</text>
</comment>
<name>A0AAV6IAC5_9ERIC</name>
<dbReference type="GO" id="GO:0008270">
    <property type="term" value="F:zinc ion binding"/>
    <property type="evidence" value="ECO:0007669"/>
    <property type="project" value="UniProtKB-KW"/>
</dbReference>
<accession>A0AAV6IAC5</accession>
<dbReference type="AlphaFoldDB" id="A0AAV6IAC5"/>
<keyword evidence="5" id="KW-1185">Reference proteome</keyword>
<evidence type="ECO:0000313" key="5">
    <source>
        <dbReference type="Proteomes" id="UP000823749"/>
    </source>
</evidence>
<evidence type="ECO:0000256" key="3">
    <source>
        <dbReference type="ARBA" id="ARBA00022833"/>
    </source>
</evidence>